<proteinExistence type="predicted"/>
<reference evidence="1 2" key="1">
    <citation type="submission" date="2007-03" db="EMBL/GenBank/DDBJ databases">
        <title>Complete sequence of Desulfotomaculum reducens MI-1.</title>
        <authorList>
            <consortium name="US DOE Joint Genome Institute"/>
            <person name="Copeland A."/>
            <person name="Lucas S."/>
            <person name="Lapidus A."/>
            <person name="Barry K."/>
            <person name="Detter J.C."/>
            <person name="Glavina del Rio T."/>
            <person name="Hammon N."/>
            <person name="Israni S."/>
            <person name="Dalin E."/>
            <person name="Tice H."/>
            <person name="Pitluck S."/>
            <person name="Sims D."/>
            <person name="Brettin T."/>
            <person name="Bruce D."/>
            <person name="Han C."/>
            <person name="Tapia R."/>
            <person name="Schmutz J."/>
            <person name="Larimer F."/>
            <person name="Land M."/>
            <person name="Hauser L."/>
            <person name="Kyrpides N."/>
            <person name="Kim E."/>
            <person name="Tebo B.M."/>
            <person name="Richardson P."/>
        </authorList>
    </citation>
    <scope>NUCLEOTIDE SEQUENCE [LARGE SCALE GENOMIC DNA]</scope>
    <source>
        <strain evidence="1 2">MI-1</strain>
    </source>
</reference>
<dbReference type="OrthoDB" id="2087835at2"/>
<gene>
    <name evidence="1" type="ordered locus">Dred_0919</name>
</gene>
<keyword evidence="2" id="KW-1185">Reference proteome</keyword>
<sequence length="69" mass="8076">MNIVVRLPKSPEGKRELQKKLAQAHIEMIKGYIQKLPWEPDKKVTLYNMVKEEIKKRAESEAKSIDNKV</sequence>
<evidence type="ECO:0000313" key="2">
    <source>
        <dbReference type="Proteomes" id="UP000001556"/>
    </source>
</evidence>
<dbReference type="EMBL" id="CP000612">
    <property type="protein sequence ID" value="ABO49455.1"/>
    <property type="molecule type" value="Genomic_DNA"/>
</dbReference>
<accession>A4J302</accession>
<dbReference type="HOGENOM" id="CLU_2769132_0_0_9"/>
<dbReference type="STRING" id="349161.Dred_0919"/>
<evidence type="ECO:0000313" key="1">
    <source>
        <dbReference type="EMBL" id="ABO49455.1"/>
    </source>
</evidence>
<dbReference type="Proteomes" id="UP000001556">
    <property type="component" value="Chromosome"/>
</dbReference>
<organism evidence="1 2">
    <name type="scientific">Desulforamulus reducens (strain ATCC BAA-1160 / DSM 100696 / MI-1)</name>
    <name type="common">Desulfotomaculum reducens</name>
    <dbReference type="NCBI Taxonomy" id="349161"/>
    <lineage>
        <taxon>Bacteria</taxon>
        <taxon>Bacillati</taxon>
        <taxon>Bacillota</taxon>
        <taxon>Clostridia</taxon>
        <taxon>Eubacteriales</taxon>
        <taxon>Peptococcaceae</taxon>
        <taxon>Desulforamulus</taxon>
    </lineage>
</organism>
<protein>
    <submittedName>
        <fullName evidence="1">Uncharacterized protein</fullName>
    </submittedName>
</protein>
<dbReference type="KEGG" id="drm:Dred_0919"/>
<dbReference type="AlphaFoldDB" id="A4J302"/>
<name>A4J302_DESRM</name>
<dbReference type="RefSeq" id="WP_011877284.1">
    <property type="nucleotide sequence ID" value="NC_009253.1"/>
</dbReference>